<dbReference type="PANTHER" id="PTHR30055:SF223">
    <property type="entry name" value="HTH-TYPE TRANSCRIPTIONAL REGULATOR UIDR"/>
    <property type="match status" value="1"/>
</dbReference>
<dbReference type="PRINTS" id="PR00455">
    <property type="entry name" value="HTHTETR"/>
</dbReference>
<dbReference type="PANTHER" id="PTHR30055">
    <property type="entry name" value="HTH-TYPE TRANSCRIPTIONAL REGULATOR RUTR"/>
    <property type="match status" value="1"/>
</dbReference>
<dbReference type="InterPro" id="IPR050109">
    <property type="entry name" value="HTH-type_TetR-like_transc_reg"/>
</dbReference>
<evidence type="ECO:0000256" key="2">
    <source>
        <dbReference type="PROSITE-ProRule" id="PRU00335"/>
    </source>
</evidence>
<evidence type="ECO:0000256" key="1">
    <source>
        <dbReference type="ARBA" id="ARBA00023125"/>
    </source>
</evidence>
<accession>A0ABS9ZAR4</accession>
<name>A0ABS9ZAR4_9HYPH</name>
<gene>
    <name evidence="4" type="ORF">K2U94_18555</name>
</gene>
<feature type="DNA-binding region" description="H-T-H motif" evidence="2">
    <location>
        <begin position="32"/>
        <end position="51"/>
    </location>
</feature>
<dbReference type="InterPro" id="IPR036271">
    <property type="entry name" value="Tet_transcr_reg_TetR-rel_C_sf"/>
</dbReference>
<organism evidence="4 5">
    <name type="scientific">Candidatus Rhodoblastus alkanivorans</name>
    <dbReference type="NCBI Taxonomy" id="2954117"/>
    <lineage>
        <taxon>Bacteria</taxon>
        <taxon>Pseudomonadati</taxon>
        <taxon>Pseudomonadota</taxon>
        <taxon>Alphaproteobacteria</taxon>
        <taxon>Hyphomicrobiales</taxon>
        <taxon>Rhodoblastaceae</taxon>
        <taxon>Rhodoblastus</taxon>
    </lineage>
</organism>
<evidence type="ECO:0000313" key="5">
    <source>
        <dbReference type="Proteomes" id="UP001139104"/>
    </source>
</evidence>
<keyword evidence="1 2" id="KW-0238">DNA-binding</keyword>
<dbReference type="SUPFAM" id="SSF48498">
    <property type="entry name" value="Tetracyclin repressor-like, C-terminal domain"/>
    <property type="match status" value="1"/>
</dbReference>
<dbReference type="InterPro" id="IPR001647">
    <property type="entry name" value="HTH_TetR"/>
</dbReference>
<dbReference type="RefSeq" id="WP_243068625.1">
    <property type="nucleotide sequence ID" value="NZ_JAIVFK010000005.1"/>
</dbReference>
<feature type="domain" description="HTH tetR-type" evidence="3">
    <location>
        <begin position="9"/>
        <end position="69"/>
    </location>
</feature>
<dbReference type="EMBL" id="JAIVFP010000001">
    <property type="protein sequence ID" value="MCI4684743.1"/>
    <property type="molecule type" value="Genomic_DNA"/>
</dbReference>
<evidence type="ECO:0000259" key="3">
    <source>
        <dbReference type="PROSITE" id="PS50977"/>
    </source>
</evidence>
<dbReference type="Gene3D" id="1.10.357.10">
    <property type="entry name" value="Tetracycline Repressor, domain 2"/>
    <property type="match status" value="1"/>
</dbReference>
<evidence type="ECO:0000313" key="4">
    <source>
        <dbReference type="EMBL" id="MCI4684743.1"/>
    </source>
</evidence>
<protein>
    <submittedName>
        <fullName evidence="4">TetR/AcrR family transcriptional regulator</fullName>
    </submittedName>
</protein>
<reference evidence="4" key="1">
    <citation type="journal article" date="2022" name="ISME J.">
        <title>Identification of active gaseous-alkane degraders at natural gas seeps.</title>
        <authorList>
            <person name="Farhan Ul Haque M."/>
            <person name="Hernandez M."/>
            <person name="Crombie A.T."/>
            <person name="Murrell J.C."/>
        </authorList>
    </citation>
    <scope>NUCLEOTIDE SEQUENCE</scope>
    <source>
        <strain evidence="4">PC2</strain>
    </source>
</reference>
<dbReference type="Pfam" id="PF00440">
    <property type="entry name" value="TetR_N"/>
    <property type="match status" value="1"/>
</dbReference>
<dbReference type="PROSITE" id="PS50977">
    <property type="entry name" value="HTH_TETR_2"/>
    <property type="match status" value="1"/>
</dbReference>
<comment type="caution">
    <text evidence="4">The sequence shown here is derived from an EMBL/GenBank/DDBJ whole genome shotgun (WGS) entry which is preliminary data.</text>
</comment>
<dbReference type="Proteomes" id="UP001139104">
    <property type="component" value="Unassembled WGS sequence"/>
</dbReference>
<dbReference type="InterPro" id="IPR009057">
    <property type="entry name" value="Homeodomain-like_sf"/>
</dbReference>
<keyword evidence="5" id="KW-1185">Reference proteome</keyword>
<proteinExistence type="predicted"/>
<sequence>MKERARRKAQRPGEILEAAFDAFAERGFAATRMEDVAARAGVTKGAIYFYFPTKERLFEEMVDHYSRDMLADAGAMLASAQGGSAEKLRAFLEFMYGRCARDRYGREIIRLMVSDGKSFPQLVERHHRDFFAPAMRMVSELLAAGAASGEFRPEVAKHGAEIVVAPSVFLTLMRLIFGGSLELNEDAYIVCHIELLLNGLLTPSGRANLSPAKACGEDRSPI</sequence>
<dbReference type="SUPFAM" id="SSF46689">
    <property type="entry name" value="Homeodomain-like"/>
    <property type="match status" value="1"/>
</dbReference>